<sequence length="75" mass="8345">MMAMNARSTRVFLLAILHLELINAQISMMPYGRYFALAPPSLIPPPIAPPIMPPGMMMPMMMPPIPPPPMMMPLQ</sequence>
<feature type="chain" id="PRO_5036744374" evidence="1">
    <location>
        <begin position="25"/>
        <end position="75"/>
    </location>
</feature>
<evidence type="ECO:0000313" key="2">
    <source>
        <dbReference type="Proteomes" id="UP000887574"/>
    </source>
</evidence>
<accession>A0A915D312</accession>
<organism evidence="2 3">
    <name type="scientific">Ditylenchus dipsaci</name>
    <dbReference type="NCBI Taxonomy" id="166011"/>
    <lineage>
        <taxon>Eukaryota</taxon>
        <taxon>Metazoa</taxon>
        <taxon>Ecdysozoa</taxon>
        <taxon>Nematoda</taxon>
        <taxon>Chromadorea</taxon>
        <taxon>Rhabditida</taxon>
        <taxon>Tylenchina</taxon>
        <taxon>Tylenchomorpha</taxon>
        <taxon>Sphaerularioidea</taxon>
        <taxon>Anguinidae</taxon>
        <taxon>Anguininae</taxon>
        <taxon>Ditylenchus</taxon>
    </lineage>
</organism>
<evidence type="ECO:0000256" key="1">
    <source>
        <dbReference type="SAM" id="SignalP"/>
    </source>
</evidence>
<dbReference type="Proteomes" id="UP000887574">
    <property type="component" value="Unplaced"/>
</dbReference>
<keyword evidence="1" id="KW-0732">Signal</keyword>
<dbReference type="WBParaSite" id="jg15020">
    <property type="protein sequence ID" value="jg15020"/>
    <property type="gene ID" value="jg15020"/>
</dbReference>
<evidence type="ECO:0000313" key="3">
    <source>
        <dbReference type="WBParaSite" id="jg15020"/>
    </source>
</evidence>
<protein>
    <submittedName>
        <fullName evidence="3">Uncharacterized protein</fullName>
    </submittedName>
</protein>
<proteinExistence type="predicted"/>
<reference evidence="3" key="1">
    <citation type="submission" date="2022-11" db="UniProtKB">
        <authorList>
            <consortium name="WormBaseParasite"/>
        </authorList>
    </citation>
    <scope>IDENTIFICATION</scope>
</reference>
<dbReference type="AlphaFoldDB" id="A0A915D312"/>
<name>A0A915D312_9BILA</name>
<feature type="signal peptide" evidence="1">
    <location>
        <begin position="1"/>
        <end position="24"/>
    </location>
</feature>
<keyword evidence="2" id="KW-1185">Reference proteome</keyword>